<gene>
    <name evidence="1" type="ORF">DWY29_10405</name>
</gene>
<reference evidence="1 2" key="1">
    <citation type="submission" date="2018-08" db="EMBL/GenBank/DDBJ databases">
        <title>A genome reference for cultivated species of the human gut microbiota.</title>
        <authorList>
            <person name="Zou Y."/>
            <person name="Xue W."/>
            <person name="Luo G."/>
        </authorList>
    </citation>
    <scope>NUCLEOTIDE SEQUENCE [LARGE SCALE GENOMIC DNA]</scope>
    <source>
        <strain evidence="1 2">AF24-4</strain>
    </source>
</reference>
<dbReference type="EMBL" id="QRUN01000014">
    <property type="protein sequence ID" value="RGR67453.1"/>
    <property type="molecule type" value="Genomic_DNA"/>
</dbReference>
<dbReference type="AlphaFoldDB" id="A0A412FGX2"/>
<accession>A0A412FGX2</accession>
<dbReference type="RefSeq" id="WP_118126327.1">
    <property type="nucleotide sequence ID" value="NZ_QRUN01000014.1"/>
</dbReference>
<sequence>MGDIKETIKNNAYLNSCDCPVCGKHIPRGYEERTFFCERCGTHLHQRAFTGKEVEVAIFDKEMDEYEDN</sequence>
<name>A0A412FGX2_9FIRM</name>
<comment type="caution">
    <text evidence="1">The sequence shown here is derived from an EMBL/GenBank/DDBJ whole genome shotgun (WGS) entry which is preliminary data.</text>
</comment>
<dbReference type="Proteomes" id="UP000285820">
    <property type="component" value="Unassembled WGS sequence"/>
</dbReference>
<proteinExistence type="predicted"/>
<organism evidence="1 2">
    <name type="scientific">Roseburia inulinivorans</name>
    <dbReference type="NCBI Taxonomy" id="360807"/>
    <lineage>
        <taxon>Bacteria</taxon>
        <taxon>Bacillati</taxon>
        <taxon>Bacillota</taxon>
        <taxon>Clostridia</taxon>
        <taxon>Lachnospirales</taxon>
        <taxon>Lachnospiraceae</taxon>
        <taxon>Roseburia</taxon>
    </lineage>
</organism>
<protein>
    <submittedName>
        <fullName evidence="1">Uncharacterized protein</fullName>
    </submittedName>
</protein>
<evidence type="ECO:0000313" key="2">
    <source>
        <dbReference type="Proteomes" id="UP000285820"/>
    </source>
</evidence>
<evidence type="ECO:0000313" key="1">
    <source>
        <dbReference type="EMBL" id="RGR67453.1"/>
    </source>
</evidence>